<keyword evidence="2" id="KW-1185">Reference proteome</keyword>
<organism evidence="1 2">
    <name type="scientific">Thermocatellispora tengchongensis</name>
    <dbReference type="NCBI Taxonomy" id="1073253"/>
    <lineage>
        <taxon>Bacteria</taxon>
        <taxon>Bacillati</taxon>
        <taxon>Actinomycetota</taxon>
        <taxon>Actinomycetes</taxon>
        <taxon>Streptosporangiales</taxon>
        <taxon>Streptosporangiaceae</taxon>
        <taxon>Thermocatellispora</taxon>
    </lineage>
</organism>
<sequence length="33" mass="3689">MRTSRQARRLALSRPPLRAHRFGRCAAAPAASR</sequence>
<gene>
    <name evidence="1" type="ORF">HNP84_002400</name>
</gene>
<reference evidence="1 2" key="1">
    <citation type="submission" date="2020-08" db="EMBL/GenBank/DDBJ databases">
        <title>Genomic Encyclopedia of Type Strains, Phase IV (KMG-IV): sequencing the most valuable type-strain genomes for metagenomic binning, comparative biology and taxonomic classification.</title>
        <authorList>
            <person name="Goeker M."/>
        </authorList>
    </citation>
    <scope>NUCLEOTIDE SEQUENCE [LARGE SCALE GENOMIC DNA]</scope>
    <source>
        <strain evidence="1 2">DSM 45615</strain>
    </source>
</reference>
<evidence type="ECO:0000313" key="2">
    <source>
        <dbReference type="Proteomes" id="UP000578449"/>
    </source>
</evidence>
<evidence type="ECO:0000313" key="1">
    <source>
        <dbReference type="EMBL" id="MBB5132684.1"/>
    </source>
</evidence>
<proteinExistence type="predicted"/>
<comment type="caution">
    <text evidence="1">The sequence shown here is derived from an EMBL/GenBank/DDBJ whole genome shotgun (WGS) entry which is preliminary data.</text>
</comment>
<dbReference type="Proteomes" id="UP000578449">
    <property type="component" value="Unassembled WGS sequence"/>
</dbReference>
<accession>A0A840NV86</accession>
<dbReference type="AlphaFoldDB" id="A0A840NV86"/>
<protein>
    <submittedName>
        <fullName evidence="1">Uncharacterized protein</fullName>
    </submittedName>
</protein>
<dbReference type="EMBL" id="JACHGN010000004">
    <property type="protein sequence ID" value="MBB5132684.1"/>
    <property type="molecule type" value="Genomic_DNA"/>
</dbReference>
<name>A0A840NV86_9ACTN</name>